<name>A0ABX1GD41_9GAMM</name>
<organism evidence="1 2">
    <name type="scientific">Spongiibacter thalassae</name>
    <dbReference type="NCBI Taxonomy" id="2721624"/>
    <lineage>
        <taxon>Bacteria</taxon>
        <taxon>Pseudomonadati</taxon>
        <taxon>Pseudomonadota</taxon>
        <taxon>Gammaproteobacteria</taxon>
        <taxon>Cellvibrionales</taxon>
        <taxon>Spongiibacteraceae</taxon>
        <taxon>Spongiibacter</taxon>
    </lineage>
</organism>
<keyword evidence="2" id="KW-1185">Reference proteome</keyword>
<evidence type="ECO:0008006" key="3">
    <source>
        <dbReference type="Google" id="ProtNLM"/>
    </source>
</evidence>
<dbReference type="EMBL" id="JAAWWK010000001">
    <property type="protein sequence ID" value="NKI16508.1"/>
    <property type="molecule type" value="Genomic_DNA"/>
</dbReference>
<protein>
    <recommendedName>
        <fullName evidence="3">Outer membrane lipoprotein</fullName>
    </recommendedName>
</protein>
<comment type="caution">
    <text evidence="1">The sequence shown here is derived from an EMBL/GenBank/DDBJ whole genome shotgun (WGS) entry which is preliminary data.</text>
</comment>
<dbReference type="Proteomes" id="UP000765845">
    <property type="component" value="Unassembled WGS sequence"/>
</dbReference>
<gene>
    <name evidence="1" type="ORF">HCU74_03635</name>
</gene>
<reference evidence="1 2" key="1">
    <citation type="submission" date="2020-04" db="EMBL/GenBank/DDBJ databases">
        <authorList>
            <person name="Yoon J."/>
        </authorList>
    </citation>
    <scope>NUCLEOTIDE SEQUENCE [LARGE SCALE GENOMIC DNA]</scope>
    <source>
        <strain evidence="1 2">KMU-166</strain>
    </source>
</reference>
<evidence type="ECO:0000313" key="1">
    <source>
        <dbReference type="EMBL" id="NKI16508.1"/>
    </source>
</evidence>
<evidence type="ECO:0000313" key="2">
    <source>
        <dbReference type="Proteomes" id="UP000765845"/>
    </source>
</evidence>
<dbReference type="Gene3D" id="3.30.110.70">
    <property type="entry name" value="Hypothetical protein apc22750. Chain B"/>
    <property type="match status" value="1"/>
</dbReference>
<dbReference type="PROSITE" id="PS51257">
    <property type="entry name" value="PROKAR_LIPOPROTEIN"/>
    <property type="match status" value="1"/>
</dbReference>
<dbReference type="RefSeq" id="WP_168449025.1">
    <property type="nucleotide sequence ID" value="NZ_JAAWWK010000001.1"/>
</dbReference>
<sequence>MKEVVLLTVAVLMVGCVASPPKLSYDEQVQAKKIEIYRANEVVPSSYTKVGEVEVADCSGQGGGWVRITGDESNAIEGLLFKAFSLEADAVINVSCKSTPYLNNCWVSKHCTGLAVTWDK</sequence>
<proteinExistence type="predicted"/>
<accession>A0ABX1GD41</accession>